<comment type="caution">
    <text evidence="1">The sequence shown here is derived from an EMBL/GenBank/DDBJ whole genome shotgun (WGS) entry which is preliminary data.</text>
</comment>
<evidence type="ECO:0000313" key="1">
    <source>
        <dbReference type="EMBL" id="KAJ3837677.1"/>
    </source>
</evidence>
<dbReference type="Proteomes" id="UP001163846">
    <property type="component" value="Unassembled WGS sequence"/>
</dbReference>
<reference evidence="1" key="1">
    <citation type="submission" date="2022-08" db="EMBL/GenBank/DDBJ databases">
        <authorList>
            <consortium name="DOE Joint Genome Institute"/>
            <person name="Min B."/>
            <person name="Riley R."/>
            <person name="Sierra-Patev S."/>
            <person name="Naranjo-Ortiz M."/>
            <person name="Looney B."/>
            <person name="Konkel Z."/>
            <person name="Slot J.C."/>
            <person name="Sakamoto Y."/>
            <person name="Steenwyk J.L."/>
            <person name="Rokas A."/>
            <person name="Carro J."/>
            <person name="Camarero S."/>
            <person name="Ferreira P."/>
            <person name="Molpeceres G."/>
            <person name="Ruiz-Duenas F.J."/>
            <person name="Serrano A."/>
            <person name="Henrissat B."/>
            <person name="Drula E."/>
            <person name="Hughes K.W."/>
            <person name="Mata J.L."/>
            <person name="Ishikawa N.K."/>
            <person name="Vargas-Isla R."/>
            <person name="Ushijima S."/>
            <person name="Smith C.A."/>
            <person name="Ahrendt S."/>
            <person name="Andreopoulos W."/>
            <person name="He G."/>
            <person name="Labutti K."/>
            <person name="Lipzen A."/>
            <person name="Ng V."/>
            <person name="Sandor L."/>
            <person name="Barry K."/>
            <person name="Martinez A.T."/>
            <person name="Xiao Y."/>
            <person name="Gibbons J.G."/>
            <person name="Terashima K."/>
            <person name="Hibbett D.S."/>
            <person name="Grigoriev I.V."/>
        </authorList>
    </citation>
    <scope>NUCLEOTIDE SEQUENCE</scope>
    <source>
        <strain evidence="1">TFB9207</strain>
    </source>
</reference>
<evidence type="ECO:0000313" key="2">
    <source>
        <dbReference type="Proteomes" id="UP001163846"/>
    </source>
</evidence>
<name>A0AA38UGU3_9AGAR</name>
<dbReference type="EMBL" id="MU806229">
    <property type="protein sequence ID" value="KAJ3837677.1"/>
    <property type="molecule type" value="Genomic_DNA"/>
</dbReference>
<gene>
    <name evidence="1" type="ORF">F5878DRAFT_203614</name>
</gene>
<organism evidence="1 2">
    <name type="scientific">Lentinula raphanica</name>
    <dbReference type="NCBI Taxonomy" id="153919"/>
    <lineage>
        <taxon>Eukaryota</taxon>
        <taxon>Fungi</taxon>
        <taxon>Dikarya</taxon>
        <taxon>Basidiomycota</taxon>
        <taxon>Agaricomycotina</taxon>
        <taxon>Agaricomycetes</taxon>
        <taxon>Agaricomycetidae</taxon>
        <taxon>Agaricales</taxon>
        <taxon>Marasmiineae</taxon>
        <taxon>Omphalotaceae</taxon>
        <taxon>Lentinula</taxon>
    </lineage>
</organism>
<proteinExistence type="predicted"/>
<keyword evidence="2" id="KW-1185">Reference proteome</keyword>
<protein>
    <submittedName>
        <fullName evidence="1">Uncharacterized protein</fullName>
    </submittedName>
</protein>
<sequence length="316" mass="35922">MENEQVASEAACAIDELPVEILTKVFCCYCEEDADSHTEDTAFHVQLNKDGLQFRLESIIRAYGKWRQIIFANPIFWSSFSINLDWLTTVTQYKYLLQAISLSEKAEELRLNIVFHGGTTNFSAELNTLARRRVAVLAGLLEQANRWRDVRIQLSSSVFRLVCDELRRDGTKPLRGYFPNLKRLDCLDQVMRGVGSPYTFPPSNDLQEFCDIFKPCPALSHLCVFNDEHGSPFRYSLLTSLTLATFSGRSLTTLLSQCPRLRSLTLGAGWVLRTYLDADSTWSLTYPSGVQHLACLVLRRMRNQRSSKEGEAIEVS</sequence>
<dbReference type="AlphaFoldDB" id="A0AA38UGU3"/>
<accession>A0AA38UGU3</accession>